<feature type="binding site" evidence="4">
    <location>
        <position position="190"/>
    </location>
    <ligand>
        <name>NAD(+)</name>
        <dbReference type="ChEBI" id="CHEBI:57540"/>
    </ligand>
</feature>
<dbReference type="Gene3D" id="3.40.50.1480">
    <property type="entry name" value="Adenosylhomocysteinase-like"/>
    <property type="match status" value="1"/>
</dbReference>
<dbReference type="SMART" id="SM00997">
    <property type="entry name" value="AdoHcyase_NAD"/>
    <property type="match status" value="1"/>
</dbReference>
<dbReference type="InterPro" id="IPR042172">
    <property type="entry name" value="Adenosylhomocyst_ase-like_sf"/>
</dbReference>
<keyword evidence="4" id="KW-0963">Cytoplasm</keyword>
<comment type="caution">
    <text evidence="4">Lacks conserved residue(s) required for the propagation of feature annotation.</text>
</comment>
<feature type="binding site" evidence="4">
    <location>
        <position position="130"/>
    </location>
    <ligand>
        <name>substrate</name>
    </ligand>
</feature>
<keyword evidence="9" id="KW-1185">Reference proteome</keyword>
<comment type="subcellular location">
    <subcellularLocation>
        <location evidence="4">Cytoplasm</location>
    </subcellularLocation>
</comment>
<feature type="binding site" evidence="4">
    <location>
        <begin position="298"/>
        <end position="300"/>
    </location>
    <ligand>
        <name>NAD(+)</name>
        <dbReference type="ChEBI" id="CHEBI:57540"/>
    </ligand>
</feature>
<dbReference type="NCBIfam" id="TIGR00936">
    <property type="entry name" value="ahcY"/>
    <property type="match status" value="1"/>
</dbReference>
<feature type="binding site" evidence="4">
    <location>
        <begin position="219"/>
        <end position="224"/>
    </location>
    <ligand>
        <name>NAD(+)</name>
        <dbReference type="ChEBI" id="CHEBI:57540"/>
    </ligand>
</feature>
<dbReference type="HAMAP" id="MF_00563">
    <property type="entry name" value="AdoHcyase"/>
    <property type="match status" value="1"/>
</dbReference>
<dbReference type="CDD" id="cd00401">
    <property type="entry name" value="SAHH"/>
    <property type="match status" value="1"/>
</dbReference>
<dbReference type="PANTHER" id="PTHR23420">
    <property type="entry name" value="ADENOSYLHOMOCYSTEINASE"/>
    <property type="match status" value="1"/>
</dbReference>
<dbReference type="InterPro" id="IPR036291">
    <property type="entry name" value="NAD(P)-bd_dom_sf"/>
</dbReference>
<comment type="function">
    <text evidence="4">May play a key role in the regulation of the intracellular concentration of adenosylhomocysteine.</text>
</comment>
<dbReference type="SUPFAM" id="SSF52283">
    <property type="entry name" value="Formate/glycerate dehydrogenase catalytic domain-like"/>
    <property type="match status" value="1"/>
</dbReference>
<feature type="binding site" evidence="4">
    <location>
        <position position="189"/>
    </location>
    <ligand>
        <name>substrate</name>
    </ligand>
</feature>
<evidence type="ECO:0000256" key="2">
    <source>
        <dbReference type="ARBA" id="ARBA00022563"/>
    </source>
</evidence>
<comment type="catalytic activity">
    <reaction evidence="4 5">
        <text>S-adenosyl-L-homocysteine + H2O = L-homocysteine + adenosine</text>
        <dbReference type="Rhea" id="RHEA:21708"/>
        <dbReference type="ChEBI" id="CHEBI:15377"/>
        <dbReference type="ChEBI" id="CHEBI:16335"/>
        <dbReference type="ChEBI" id="CHEBI:57856"/>
        <dbReference type="ChEBI" id="CHEBI:58199"/>
        <dbReference type="EC" id="3.13.2.1"/>
    </reaction>
</comment>
<evidence type="ECO:0000256" key="4">
    <source>
        <dbReference type="HAMAP-Rule" id="MF_00563"/>
    </source>
</evidence>
<comment type="pathway">
    <text evidence="4 5">Amino-acid biosynthesis; L-homocysteine biosynthesis; L-homocysteine from S-adenosyl-L-homocysteine: step 1/1.</text>
</comment>
<dbReference type="EMBL" id="JAGGLG010000001">
    <property type="protein sequence ID" value="MBP2016846.1"/>
    <property type="molecule type" value="Genomic_DNA"/>
</dbReference>
<dbReference type="GO" id="GO:0016787">
    <property type="term" value="F:hydrolase activity"/>
    <property type="evidence" value="ECO:0007669"/>
    <property type="project" value="UniProtKB-KW"/>
</dbReference>
<dbReference type="PROSITE" id="PS00739">
    <property type="entry name" value="ADOHCYASE_2"/>
    <property type="match status" value="1"/>
</dbReference>
<dbReference type="InterPro" id="IPR020082">
    <property type="entry name" value="S-Ado-L-homoCys_hydrolase_CS"/>
</dbReference>
<feature type="binding site" evidence="4">
    <location>
        <position position="242"/>
    </location>
    <ligand>
        <name>NAD(+)</name>
        <dbReference type="ChEBI" id="CHEBI:57540"/>
    </ligand>
</feature>
<keyword evidence="2 4" id="KW-0554">One-carbon metabolism</keyword>
<comment type="cofactor">
    <cofactor evidence="4 5">
        <name>NAD(+)</name>
        <dbReference type="ChEBI" id="CHEBI:57540"/>
    </cofactor>
    <text evidence="4 5">Binds 1 NAD(+) per subunit.</text>
</comment>
<keyword evidence="3 4" id="KW-0520">NAD</keyword>
<evidence type="ECO:0000256" key="3">
    <source>
        <dbReference type="ARBA" id="ARBA00023027"/>
    </source>
</evidence>
<dbReference type="NCBIfam" id="NF004005">
    <property type="entry name" value="PRK05476.2-3"/>
    <property type="match status" value="1"/>
</dbReference>
<sequence>MQSKVSASTLRDPGLAPSGHQKIDWVRAHMPILNQLEKELGATRPFAGQRVAMSIHLEAKTAYMALVFAAAGAEVFLTGSNPLSTQDDVAAAAAERGVTVHAWHGATAEEYTEHLVRTLQAARPTLLLDDGGDLTYLLHTSHKELGEGLIGGSEETSTGVQRLRAMEAEGVLRFPMVAVNHARMKHLFDNRYGTGQSTMESIMRNTNLSIAGKRVVVAGYGWCGKGVAMRARGLGARVIVCEVDPVLANEALMDGFDVMPMIRAAALGDIFVTVTGCEKVIRREHFAVMRDGAILANAGHFDVEIYKPDLEAWGGKPVRVRPNVDAYTGADGRRLYLIGEGRLANLAAGDGHPAEVMDLSFAVQILTHLWLLENRGKLEKRVVQVPAEIDARVAETRLRALGVEIDRLTPEQEQYIKSWQV</sequence>
<dbReference type="InterPro" id="IPR015878">
    <property type="entry name" value="Ado_hCys_hydrolase_NAD-bd"/>
</dbReference>
<comment type="caution">
    <text evidence="8">The sequence shown here is derived from an EMBL/GenBank/DDBJ whole genome shotgun (WGS) entry which is preliminary data.</text>
</comment>
<feature type="binding site" evidence="4">
    <location>
        <position position="345"/>
    </location>
    <ligand>
        <name>NAD(+)</name>
        <dbReference type="ChEBI" id="CHEBI:57540"/>
    </ligand>
</feature>
<protein>
    <recommendedName>
        <fullName evidence="4">Adenosylhomocysteinase</fullName>
        <ecNumber evidence="4">3.13.2.1</ecNumber>
    </recommendedName>
    <alternativeName>
        <fullName evidence="4">S-adenosyl-L-homocysteine hydrolase</fullName>
        <shortName evidence="4">AdoHcyase</shortName>
    </alternativeName>
</protein>
<dbReference type="EC" id="3.13.2.1" evidence="4"/>
<dbReference type="SUPFAM" id="SSF51735">
    <property type="entry name" value="NAD(P)-binding Rossmann-fold domains"/>
    <property type="match status" value="1"/>
</dbReference>
<dbReference type="Pfam" id="PF05221">
    <property type="entry name" value="AdoHcyase"/>
    <property type="match status" value="1"/>
</dbReference>
<name>A0ABS4JPN9_9FIRM</name>
<evidence type="ECO:0000313" key="8">
    <source>
        <dbReference type="EMBL" id="MBP2016846.1"/>
    </source>
</evidence>
<proteinExistence type="inferred from homology"/>
<dbReference type="Gene3D" id="3.40.50.720">
    <property type="entry name" value="NAD(P)-binding Rossmann-like Domain"/>
    <property type="match status" value="1"/>
</dbReference>
<dbReference type="SMART" id="SM00996">
    <property type="entry name" value="AdoHcyase"/>
    <property type="match status" value="1"/>
</dbReference>
<evidence type="ECO:0000259" key="7">
    <source>
        <dbReference type="SMART" id="SM00997"/>
    </source>
</evidence>
<dbReference type="PIRSF" id="PIRSF001109">
    <property type="entry name" value="Ad_hcy_hydrolase"/>
    <property type="match status" value="1"/>
</dbReference>
<dbReference type="RefSeq" id="WP_209464987.1">
    <property type="nucleotide sequence ID" value="NZ_JAGGLG010000001.1"/>
</dbReference>
<feature type="binding site" evidence="4">
    <location>
        <position position="185"/>
    </location>
    <ligand>
        <name>substrate</name>
    </ligand>
</feature>
<comment type="similarity">
    <text evidence="1 4 6">Belongs to the adenosylhomocysteinase family.</text>
</comment>
<dbReference type="Proteomes" id="UP001519289">
    <property type="component" value="Unassembled WGS sequence"/>
</dbReference>
<dbReference type="Pfam" id="PF00670">
    <property type="entry name" value="AdoHcyase_NAD"/>
    <property type="match status" value="1"/>
</dbReference>
<evidence type="ECO:0000313" key="9">
    <source>
        <dbReference type="Proteomes" id="UP001519289"/>
    </source>
</evidence>
<keyword evidence="4 5" id="KW-0378">Hydrolase</keyword>
<dbReference type="InterPro" id="IPR000043">
    <property type="entry name" value="Adenosylhomocysteinase-like"/>
</dbReference>
<feature type="binding site" evidence="4">
    <location>
        <position position="155"/>
    </location>
    <ligand>
        <name>substrate</name>
    </ligand>
</feature>
<gene>
    <name evidence="4" type="primary">ahcY</name>
    <name evidence="8" type="ORF">J2Z79_000219</name>
</gene>
<dbReference type="PANTHER" id="PTHR23420:SF0">
    <property type="entry name" value="ADENOSYLHOMOCYSTEINASE"/>
    <property type="match status" value="1"/>
</dbReference>
<evidence type="ECO:0000256" key="6">
    <source>
        <dbReference type="RuleBase" id="RU004166"/>
    </source>
</evidence>
<evidence type="ECO:0000256" key="5">
    <source>
        <dbReference type="RuleBase" id="RU000548"/>
    </source>
</evidence>
<accession>A0ABS4JPN9</accession>
<evidence type="ECO:0000256" key="1">
    <source>
        <dbReference type="ARBA" id="ARBA00007122"/>
    </source>
</evidence>
<feature type="domain" description="S-adenosyl-L-homocysteine hydrolase NAD binding" evidence="7">
    <location>
        <begin position="190"/>
        <end position="351"/>
    </location>
</feature>
<organism evidence="8 9">
    <name type="scientific">Symbiobacterium terraclitae</name>
    <dbReference type="NCBI Taxonomy" id="557451"/>
    <lineage>
        <taxon>Bacteria</taxon>
        <taxon>Bacillati</taxon>
        <taxon>Bacillota</taxon>
        <taxon>Clostridia</taxon>
        <taxon>Eubacteriales</taxon>
        <taxon>Symbiobacteriaceae</taxon>
        <taxon>Symbiobacterium</taxon>
    </lineage>
</organism>
<reference evidence="8 9" key="1">
    <citation type="submission" date="2021-03" db="EMBL/GenBank/DDBJ databases">
        <title>Genomic Encyclopedia of Type Strains, Phase IV (KMG-IV): sequencing the most valuable type-strain genomes for metagenomic binning, comparative biology and taxonomic classification.</title>
        <authorList>
            <person name="Goeker M."/>
        </authorList>
    </citation>
    <scope>NUCLEOTIDE SEQUENCE [LARGE SCALE GENOMIC DNA]</scope>
    <source>
        <strain evidence="8 9">DSM 27138</strain>
    </source>
</reference>